<evidence type="ECO:0000313" key="6">
    <source>
        <dbReference type="Proteomes" id="UP001305779"/>
    </source>
</evidence>
<protein>
    <recommendedName>
        <fullName evidence="4">FAD-binding domain-containing protein</fullName>
    </recommendedName>
</protein>
<evidence type="ECO:0000313" key="5">
    <source>
        <dbReference type="EMBL" id="KAK4498747.1"/>
    </source>
</evidence>
<evidence type="ECO:0000259" key="4">
    <source>
        <dbReference type="Pfam" id="PF01494"/>
    </source>
</evidence>
<feature type="domain" description="FAD-binding" evidence="4">
    <location>
        <begin position="6"/>
        <end position="242"/>
    </location>
</feature>
<evidence type="ECO:0000256" key="1">
    <source>
        <dbReference type="ARBA" id="ARBA00022630"/>
    </source>
</evidence>
<dbReference type="InterPro" id="IPR050641">
    <property type="entry name" value="RIFMO-like"/>
</dbReference>
<dbReference type="InterPro" id="IPR002938">
    <property type="entry name" value="FAD-bd"/>
</dbReference>
<comment type="caution">
    <text evidence="5">The sequence shown here is derived from an EMBL/GenBank/DDBJ whole genome shotgun (WGS) entry which is preliminary data.</text>
</comment>
<proteinExistence type="predicted"/>
<dbReference type="PANTHER" id="PTHR43004:SF8">
    <property type="entry name" value="FAD-BINDING DOMAIN-CONTAINING PROTEIN-RELATED"/>
    <property type="match status" value="1"/>
</dbReference>
<keyword evidence="1" id="KW-0285">Flavoprotein</keyword>
<keyword evidence="6" id="KW-1185">Reference proteome</keyword>
<sequence>MPSISTEILIVGAGPAGASLAAFLSSYGVTGLMISAAPGTADTPRAHITNLSALDALRDIGVADECYRLGHQGEYTMHYRWCKIKFQSLTSIWLMVSGETLAEQEYARIYSWGNDPKRLTWEQKGDYAAASPNPGVLDLPQTLLEPMLVRFATNKGFKVQFNTQFLSFNRRKTDNLYLATVQDRLRDVEYEIVCKYLFGADGGRSLVASQLSLPMTIGNGGAIATNVHIRCDIEHLMKVRQGNLHWNLRLKRDDPWM</sequence>
<gene>
    <name evidence="5" type="ORF">PRZ48_009257</name>
</gene>
<name>A0ABR0EB95_ZASCE</name>
<dbReference type="PANTHER" id="PTHR43004">
    <property type="entry name" value="TRK SYSTEM POTASSIUM UPTAKE PROTEIN"/>
    <property type="match status" value="1"/>
</dbReference>
<dbReference type="InterPro" id="IPR036188">
    <property type="entry name" value="FAD/NAD-bd_sf"/>
</dbReference>
<evidence type="ECO:0000256" key="2">
    <source>
        <dbReference type="ARBA" id="ARBA00022827"/>
    </source>
</evidence>
<dbReference type="EMBL" id="JAXOVC010000007">
    <property type="protein sequence ID" value="KAK4498747.1"/>
    <property type="molecule type" value="Genomic_DNA"/>
</dbReference>
<dbReference type="Gene3D" id="3.50.50.60">
    <property type="entry name" value="FAD/NAD(P)-binding domain"/>
    <property type="match status" value="1"/>
</dbReference>
<dbReference type="SUPFAM" id="SSF51905">
    <property type="entry name" value="FAD/NAD(P)-binding domain"/>
    <property type="match status" value="1"/>
</dbReference>
<organism evidence="5 6">
    <name type="scientific">Zasmidium cellare</name>
    <name type="common">Wine cellar mold</name>
    <name type="synonym">Racodium cellare</name>
    <dbReference type="NCBI Taxonomy" id="395010"/>
    <lineage>
        <taxon>Eukaryota</taxon>
        <taxon>Fungi</taxon>
        <taxon>Dikarya</taxon>
        <taxon>Ascomycota</taxon>
        <taxon>Pezizomycotina</taxon>
        <taxon>Dothideomycetes</taxon>
        <taxon>Dothideomycetidae</taxon>
        <taxon>Mycosphaerellales</taxon>
        <taxon>Mycosphaerellaceae</taxon>
        <taxon>Zasmidium</taxon>
    </lineage>
</organism>
<keyword evidence="2" id="KW-0274">FAD</keyword>
<dbReference type="Pfam" id="PF01494">
    <property type="entry name" value="FAD_binding_3"/>
    <property type="match status" value="1"/>
</dbReference>
<accession>A0ABR0EB95</accession>
<dbReference type="PRINTS" id="PR00420">
    <property type="entry name" value="RNGMNOXGNASE"/>
</dbReference>
<evidence type="ECO:0000256" key="3">
    <source>
        <dbReference type="ARBA" id="ARBA00023002"/>
    </source>
</evidence>
<keyword evidence="3" id="KW-0560">Oxidoreductase</keyword>
<dbReference type="Proteomes" id="UP001305779">
    <property type="component" value="Unassembled WGS sequence"/>
</dbReference>
<reference evidence="5 6" key="1">
    <citation type="journal article" date="2023" name="G3 (Bethesda)">
        <title>A chromosome-level genome assembly of Zasmidium syzygii isolated from banana leaves.</title>
        <authorList>
            <person name="van Westerhoven A.C."/>
            <person name="Mehrabi R."/>
            <person name="Talebi R."/>
            <person name="Steentjes M.B.F."/>
            <person name="Corcolon B."/>
            <person name="Chong P.A."/>
            <person name="Kema G.H.J."/>
            <person name="Seidl M.F."/>
        </authorList>
    </citation>
    <scope>NUCLEOTIDE SEQUENCE [LARGE SCALE GENOMIC DNA]</scope>
    <source>
        <strain evidence="5 6">P124</strain>
    </source>
</reference>